<sequence length="181" mass="18881">MTRIAPVDVKNANGPAAEIFQGVKKKMGMVPNIIATMAQSPAVANAYLSFSGALAGGALPAPVRERIALVTGQANECGYCLSAHTLLGKGAGLSDEEVLRARQGTASEPKEAAAVQFAQKLVEQRGNVSDEDVQTLRDAGYDDGQIGEIVANVALNIFTNYFNHVADPEIDFPVAPALATA</sequence>
<dbReference type="PANTHER" id="PTHR35446:SF3">
    <property type="entry name" value="CMD DOMAIN-CONTAINING PROTEIN"/>
    <property type="match status" value="1"/>
</dbReference>
<reference evidence="2 3" key="1">
    <citation type="submission" date="2019-02" db="EMBL/GenBank/DDBJ databases">
        <title>Deep-cultivation of Planctomycetes and their phenomic and genomic characterization uncovers novel biology.</title>
        <authorList>
            <person name="Wiegand S."/>
            <person name="Jogler M."/>
            <person name="Boedeker C."/>
            <person name="Pinto D."/>
            <person name="Vollmers J."/>
            <person name="Rivas-Marin E."/>
            <person name="Kohn T."/>
            <person name="Peeters S.H."/>
            <person name="Heuer A."/>
            <person name="Rast P."/>
            <person name="Oberbeckmann S."/>
            <person name="Bunk B."/>
            <person name="Jeske O."/>
            <person name="Meyerdierks A."/>
            <person name="Storesund J.E."/>
            <person name="Kallscheuer N."/>
            <person name="Luecker S."/>
            <person name="Lage O.M."/>
            <person name="Pohl T."/>
            <person name="Merkel B.J."/>
            <person name="Hornburger P."/>
            <person name="Mueller R.-W."/>
            <person name="Bruemmer F."/>
            <person name="Labrenz M."/>
            <person name="Spormann A.M."/>
            <person name="Op Den Camp H."/>
            <person name="Overmann J."/>
            <person name="Amann R."/>
            <person name="Jetten M.S.M."/>
            <person name="Mascher T."/>
            <person name="Medema M.H."/>
            <person name="Devos D.P."/>
            <person name="Kaster A.-K."/>
            <person name="Ovreas L."/>
            <person name="Rohde M."/>
            <person name="Galperin M.Y."/>
            <person name="Jogler C."/>
        </authorList>
    </citation>
    <scope>NUCLEOTIDE SEQUENCE [LARGE SCALE GENOMIC DNA]</scope>
    <source>
        <strain evidence="2 3">Pan14r</strain>
    </source>
</reference>
<evidence type="ECO:0000259" key="1">
    <source>
        <dbReference type="Pfam" id="PF02627"/>
    </source>
</evidence>
<dbReference type="Proteomes" id="UP000317238">
    <property type="component" value="Unassembled WGS sequence"/>
</dbReference>
<dbReference type="PANTHER" id="PTHR35446">
    <property type="entry name" value="SI:CH211-175M2.5"/>
    <property type="match status" value="1"/>
</dbReference>
<dbReference type="InterPro" id="IPR004675">
    <property type="entry name" value="AhpD_core"/>
</dbReference>
<dbReference type="EMBL" id="SJPL01000001">
    <property type="protein sequence ID" value="TWT71337.1"/>
    <property type="molecule type" value="Genomic_DNA"/>
</dbReference>
<dbReference type="RefSeq" id="WP_145303957.1">
    <property type="nucleotide sequence ID" value="NZ_CP036319.1"/>
</dbReference>
<dbReference type="InterPro" id="IPR029032">
    <property type="entry name" value="AhpD-like"/>
</dbReference>
<name>A0A5C5Y6R2_9PLAN</name>
<organism evidence="2 3">
    <name type="scientific">Crateriforma conspicua</name>
    <dbReference type="NCBI Taxonomy" id="2527996"/>
    <lineage>
        <taxon>Bacteria</taxon>
        <taxon>Pseudomonadati</taxon>
        <taxon>Planctomycetota</taxon>
        <taxon>Planctomycetia</taxon>
        <taxon>Planctomycetales</taxon>
        <taxon>Planctomycetaceae</taxon>
        <taxon>Crateriforma</taxon>
    </lineage>
</organism>
<protein>
    <submittedName>
        <fullName evidence="2">Carboxymuconolactone decarboxylase family protein</fullName>
    </submittedName>
</protein>
<evidence type="ECO:0000313" key="3">
    <source>
        <dbReference type="Proteomes" id="UP000317238"/>
    </source>
</evidence>
<evidence type="ECO:0000313" key="2">
    <source>
        <dbReference type="EMBL" id="TWT71337.1"/>
    </source>
</evidence>
<accession>A0A5C5Y6R2</accession>
<dbReference type="OrthoDB" id="9801997at2"/>
<dbReference type="GO" id="GO:0051920">
    <property type="term" value="F:peroxiredoxin activity"/>
    <property type="evidence" value="ECO:0007669"/>
    <property type="project" value="InterPro"/>
</dbReference>
<dbReference type="Pfam" id="PF02627">
    <property type="entry name" value="CMD"/>
    <property type="match status" value="1"/>
</dbReference>
<keyword evidence="3" id="KW-1185">Reference proteome</keyword>
<comment type="caution">
    <text evidence="2">The sequence shown here is derived from an EMBL/GenBank/DDBJ whole genome shotgun (WGS) entry which is preliminary data.</text>
</comment>
<dbReference type="Gene3D" id="1.20.1290.10">
    <property type="entry name" value="AhpD-like"/>
    <property type="match status" value="1"/>
</dbReference>
<dbReference type="NCBIfam" id="TIGR00778">
    <property type="entry name" value="ahpD_dom"/>
    <property type="match status" value="1"/>
</dbReference>
<proteinExistence type="predicted"/>
<dbReference type="SUPFAM" id="SSF69118">
    <property type="entry name" value="AhpD-like"/>
    <property type="match status" value="1"/>
</dbReference>
<gene>
    <name evidence="2" type="ORF">Pan14r_36470</name>
</gene>
<dbReference type="AlphaFoldDB" id="A0A5C5Y6R2"/>
<dbReference type="InterPro" id="IPR003779">
    <property type="entry name" value="CMD-like"/>
</dbReference>
<feature type="domain" description="Carboxymuconolactone decarboxylase-like" evidence="1">
    <location>
        <begin position="41"/>
        <end position="119"/>
    </location>
</feature>